<keyword evidence="4" id="KW-0863">Zinc-finger</keyword>
<dbReference type="GO" id="GO:0016567">
    <property type="term" value="P:protein ubiquitination"/>
    <property type="evidence" value="ECO:0007669"/>
    <property type="project" value="InterPro"/>
</dbReference>
<evidence type="ECO:0000256" key="4">
    <source>
        <dbReference type="ARBA" id="ARBA00022771"/>
    </source>
</evidence>
<dbReference type="GO" id="GO:0004842">
    <property type="term" value="F:ubiquitin-protein transferase activity"/>
    <property type="evidence" value="ECO:0007669"/>
    <property type="project" value="InterPro"/>
</dbReference>
<evidence type="ECO:0000256" key="2">
    <source>
        <dbReference type="ARBA" id="ARBA00022723"/>
    </source>
</evidence>
<keyword evidence="3" id="KW-0677">Repeat</keyword>
<comment type="caution">
    <text evidence="9">The sequence shown here is derived from an EMBL/GenBank/DDBJ whole genome shotgun (WGS) entry which is preliminary data.</text>
</comment>
<dbReference type="PANTHER" id="PTHR11685">
    <property type="entry name" value="RBR FAMILY RING FINGER AND IBR DOMAIN-CONTAINING"/>
    <property type="match status" value="1"/>
</dbReference>
<evidence type="ECO:0000313" key="10">
    <source>
        <dbReference type="Proteomes" id="UP000320333"/>
    </source>
</evidence>
<dbReference type="STRING" id="246404.A0A507ELX6"/>
<dbReference type="InterPro" id="IPR031127">
    <property type="entry name" value="E3_UB_ligase_RBR"/>
</dbReference>
<protein>
    <recommendedName>
        <fullName evidence="8">RING-type domain-containing protein</fullName>
    </recommendedName>
</protein>
<dbReference type="GO" id="GO:0008270">
    <property type="term" value="F:zinc ion binding"/>
    <property type="evidence" value="ECO:0007669"/>
    <property type="project" value="UniProtKB-KW"/>
</dbReference>
<evidence type="ECO:0000256" key="6">
    <source>
        <dbReference type="ARBA" id="ARBA00022833"/>
    </source>
</evidence>
<name>A0A507ELX6_9FUNG</name>
<dbReference type="Pfam" id="PF22191">
    <property type="entry name" value="IBR_1"/>
    <property type="match status" value="1"/>
</dbReference>
<feature type="domain" description="RING-type" evidence="8">
    <location>
        <begin position="190"/>
        <end position="411"/>
    </location>
</feature>
<evidence type="ECO:0000259" key="8">
    <source>
        <dbReference type="PROSITE" id="PS51873"/>
    </source>
</evidence>
<dbReference type="InterPro" id="IPR044066">
    <property type="entry name" value="TRIAD_supradom"/>
</dbReference>
<organism evidence="9 10">
    <name type="scientific">Chytriomyces confervae</name>
    <dbReference type="NCBI Taxonomy" id="246404"/>
    <lineage>
        <taxon>Eukaryota</taxon>
        <taxon>Fungi</taxon>
        <taxon>Fungi incertae sedis</taxon>
        <taxon>Chytridiomycota</taxon>
        <taxon>Chytridiomycota incertae sedis</taxon>
        <taxon>Chytridiomycetes</taxon>
        <taxon>Chytridiales</taxon>
        <taxon>Chytriomycetaceae</taxon>
        <taxon>Chytriomyces</taxon>
    </lineage>
</organism>
<evidence type="ECO:0000256" key="5">
    <source>
        <dbReference type="ARBA" id="ARBA00022786"/>
    </source>
</evidence>
<keyword evidence="5" id="KW-0833">Ubl conjugation pathway</keyword>
<keyword evidence="6" id="KW-0862">Zinc</keyword>
<dbReference type="AlphaFoldDB" id="A0A507ELX6"/>
<evidence type="ECO:0000256" key="3">
    <source>
        <dbReference type="ARBA" id="ARBA00022737"/>
    </source>
</evidence>
<reference evidence="9 10" key="1">
    <citation type="journal article" date="2019" name="Sci. Rep.">
        <title>Comparative genomics of chytrid fungi reveal insights into the obligate biotrophic and pathogenic lifestyle of Synchytrium endobioticum.</title>
        <authorList>
            <person name="van de Vossenberg B.T.L.H."/>
            <person name="Warris S."/>
            <person name="Nguyen H.D.T."/>
            <person name="van Gent-Pelzer M.P.E."/>
            <person name="Joly D.L."/>
            <person name="van de Geest H.C."/>
            <person name="Bonants P.J.M."/>
            <person name="Smith D.S."/>
            <person name="Levesque C.A."/>
            <person name="van der Lee T.A.J."/>
        </authorList>
    </citation>
    <scope>NUCLEOTIDE SEQUENCE [LARGE SCALE GENOMIC DNA]</scope>
    <source>
        <strain evidence="9 10">CBS 675.73</strain>
    </source>
</reference>
<keyword evidence="10" id="KW-1185">Reference proteome</keyword>
<dbReference type="PROSITE" id="PS51873">
    <property type="entry name" value="TRIAD"/>
    <property type="match status" value="1"/>
</dbReference>
<accession>A0A507ELX6</accession>
<evidence type="ECO:0000313" key="9">
    <source>
        <dbReference type="EMBL" id="TPX65249.1"/>
    </source>
</evidence>
<keyword evidence="2" id="KW-0479">Metal-binding</keyword>
<evidence type="ECO:0000256" key="1">
    <source>
        <dbReference type="ARBA" id="ARBA00022679"/>
    </source>
</evidence>
<keyword evidence="1" id="KW-0808">Transferase</keyword>
<gene>
    <name evidence="9" type="ORF">CcCBS67573_g08180</name>
</gene>
<sequence>MGLHDSSSSSSRPNAFGNLPSSSSTSAELIETVDNSGDDFYLAVVAELNELNLAQEGCVGKMPDTSDAVQAFMFMKEELEEYLASMKLARSLENLEPIPAHLLSSFQQIEAQELADRNLARTLANGTQQTPTEPTLSGSSSKLLTQPKIAKIDDAQVALPPFKIKLPSVGTSKSFVPKLAQAQPEPPKAPAGECISCSENSVIKTLCGHFYCTPCLKTVCVNSVTDRSFFPAKCCKKEFTQEQVKASLTETQYARYVQYQTDLVSTNISQLDPAFRDMVKQNGWQLCPKCGAGIEKTQDCGHMTCIICRFEFCYRCGADWKPTRMCNCDLWRPEELDQIIQERAPHANVAEQARIRRVYQHHDEHRHNWEKHYIMGKYKRCPTCGWVCNQWYWRCEGCVSNSCGRCAFNQN</sequence>
<feature type="region of interest" description="Disordered" evidence="7">
    <location>
        <begin position="1"/>
        <end position="23"/>
    </location>
</feature>
<dbReference type="SUPFAM" id="SSF57850">
    <property type="entry name" value="RING/U-box"/>
    <property type="match status" value="1"/>
</dbReference>
<proteinExistence type="predicted"/>
<dbReference type="EMBL" id="QEAP01000500">
    <property type="protein sequence ID" value="TPX65249.1"/>
    <property type="molecule type" value="Genomic_DNA"/>
</dbReference>
<evidence type="ECO:0000256" key="7">
    <source>
        <dbReference type="SAM" id="MobiDB-lite"/>
    </source>
</evidence>
<dbReference type="OrthoDB" id="2154435at2759"/>
<dbReference type="Proteomes" id="UP000320333">
    <property type="component" value="Unassembled WGS sequence"/>
</dbReference>
<dbReference type="CDD" id="cd22584">
    <property type="entry name" value="Rcat_RBR_unk"/>
    <property type="match status" value="1"/>
</dbReference>
<dbReference type="Gene3D" id="1.20.120.1750">
    <property type="match status" value="1"/>
</dbReference>